<keyword evidence="1" id="KW-0175">Coiled coil</keyword>
<name>A0A1R0GS39_9FUNG</name>
<proteinExistence type="predicted"/>
<dbReference type="SUPFAM" id="SSF57959">
    <property type="entry name" value="Leucine zipper domain"/>
    <property type="match status" value="1"/>
</dbReference>
<dbReference type="STRING" id="133383.A0A1R0GS39"/>
<dbReference type="InterPro" id="IPR046347">
    <property type="entry name" value="bZIP_sf"/>
</dbReference>
<dbReference type="OrthoDB" id="674948at2759"/>
<evidence type="ECO:0008006" key="5">
    <source>
        <dbReference type="Google" id="ProtNLM"/>
    </source>
</evidence>
<organism evidence="3 4">
    <name type="scientific">Smittium mucronatum</name>
    <dbReference type="NCBI Taxonomy" id="133383"/>
    <lineage>
        <taxon>Eukaryota</taxon>
        <taxon>Fungi</taxon>
        <taxon>Fungi incertae sedis</taxon>
        <taxon>Zoopagomycota</taxon>
        <taxon>Kickxellomycotina</taxon>
        <taxon>Harpellomycetes</taxon>
        <taxon>Harpellales</taxon>
        <taxon>Legeriomycetaceae</taxon>
        <taxon>Smittium</taxon>
    </lineage>
</organism>
<evidence type="ECO:0000256" key="1">
    <source>
        <dbReference type="SAM" id="Coils"/>
    </source>
</evidence>
<gene>
    <name evidence="3" type="ORF">AYI68_g6211</name>
</gene>
<evidence type="ECO:0000313" key="3">
    <source>
        <dbReference type="EMBL" id="OLY79713.1"/>
    </source>
</evidence>
<sequence length="235" mass="25447">MQTPVAPRAKPPSHIQAIQNPDVSITPLPKKLLGEVKIEPNLSAPLDCSEVSTQASSGGATGPLKSGRPFKRSINDDISDSLSRKKARAIRNRLAAKKSRECKKAAMDAIVCSNEALVEENERLKGLLERSEIRRNELEKKLNLMLSFGEPLRKHDFGYSPLVANCLSDYCPKSVKYDASYPDISGVNPYGRPPYMSSSASSDTMSCSGFNASGSDTCSYNGDLCESAVLVQLCS</sequence>
<dbReference type="Gene3D" id="1.20.5.170">
    <property type="match status" value="1"/>
</dbReference>
<reference evidence="3 4" key="1">
    <citation type="journal article" date="2016" name="Mol. Biol. Evol.">
        <title>Genome-Wide Survey of Gut Fungi (Harpellales) Reveals the First Horizontally Transferred Ubiquitin Gene from a Mosquito Host.</title>
        <authorList>
            <person name="Wang Y."/>
            <person name="White M.M."/>
            <person name="Kvist S."/>
            <person name="Moncalvo J.M."/>
        </authorList>
    </citation>
    <scope>NUCLEOTIDE SEQUENCE [LARGE SCALE GENOMIC DNA]</scope>
    <source>
        <strain evidence="3 4">ALG-7-W6</strain>
    </source>
</reference>
<comment type="caution">
    <text evidence="3">The sequence shown here is derived from an EMBL/GenBank/DDBJ whole genome shotgun (WGS) entry which is preliminary data.</text>
</comment>
<evidence type="ECO:0000313" key="4">
    <source>
        <dbReference type="Proteomes" id="UP000187455"/>
    </source>
</evidence>
<protein>
    <recommendedName>
        <fullName evidence="5">BZIP domain-containing protein</fullName>
    </recommendedName>
</protein>
<dbReference type="AlphaFoldDB" id="A0A1R0GS39"/>
<keyword evidence="4" id="KW-1185">Reference proteome</keyword>
<dbReference type="EMBL" id="LSSL01004149">
    <property type="protein sequence ID" value="OLY79713.1"/>
    <property type="molecule type" value="Genomic_DNA"/>
</dbReference>
<accession>A0A1R0GS39</accession>
<dbReference type="CDD" id="cd14686">
    <property type="entry name" value="bZIP"/>
    <property type="match status" value="1"/>
</dbReference>
<dbReference type="GO" id="GO:0003700">
    <property type="term" value="F:DNA-binding transcription factor activity"/>
    <property type="evidence" value="ECO:0007669"/>
    <property type="project" value="InterPro"/>
</dbReference>
<evidence type="ECO:0000256" key="2">
    <source>
        <dbReference type="SAM" id="MobiDB-lite"/>
    </source>
</evidence>
<dbReference type="Proteomes" id="UP000187455">
    <property type="component" value="Unassembled WGS sequence"/>
</dbReference>
<feature type="region of interest" description="Disordered" evidence="2">
    <location>
        <begin position="1"/>
        <end position="22"/>
    </location>
</feature>
<feature type="region of interest" description="Disordered" evidence="2">
    <location>
        <begin position="49"/>
        <end position="78"/>
    </location>
</feature>
<feature type="coiled-coil region" evidence="1">
    <location>
        <begin position="114"/>
        <end position="141"/>
    </location>
</feature>